<keyword evidence="1" id="KW-1133">Transmembrane helix</keyword>
<comment type="caution">
    <text evidence="3">The sequence shown here is derived from an EMBL/GenBank/DDBJ whole genome shotgun (WGS) entry which is preliminary data.</text>
</comment>
<dbReference type="Pfam" id="PF04294">
    <property type="entry name" value="VanW"/>
    <property type="match status" value="1"/>
</dbReference>
<feature type="domain" description="YoaR-like putative peptidoglycan binding" evidence="2">
    <location>
        <begin position="111"/>
        <end position="192"/>
    </location>
</feature>
<evidence type="ECO:0000259" key="2">
    <source>
        <dbReference type="Pfam" id="PF12229"/>
    </source>
</evidence>
<dbReference type="InterPro" id="IPR052913">
    <property type="entry name" value="Glycopeptide_resist_protein"/>
</dbReference>
<dbReference type="PANTHER" id="PTHR35788">
    <property type="entry name" value="EXPORTED PROTEIN-RELATED"/>
    <property type="match status" value="1"/>
</dbReference>
<keyword evidence="1" id="KW-0472">Membrane</keyword>
<protein>
    <recommendedName>
        <fullName evidence="2">YoaR-like putative peptidoglycan binding domain-containing protein</fullName>
    </recommendedName>
</protein>
<dbReference type="AlphaFoldDB" id="A0A1F6NDL8"/>
<dbReference type="InterPro" id="IPR007391">
    <property type="entry name" value="Vancomycin_resist_VanW"/>
</dbReference>
<evidence type="ECO:0000256" key="1">
    <source>
        <dbReference type="SAM" id="Phobius"/>
    </source>
</evidence>
<dbReference type="PANTHER" id="PTHR35788:SF1">
    <property type="entry name" value="EXPORTED PROTEIN"/>
    <property type="match status" value="1"/>
</dbReference>
<dbReference type="STRING" id="1798697.A2373_03340"/>
<dbReference type="InterPro" id="IPR022029">
    <property type="entry name" value="YoaR-like_PG-bd"/>
</dbReference>
<feature type="transmembrane region" description="Helical" evidence="1">
    <location>
        <begin position="25"/>
        <end position="45"/>
    </location>
</feature>
<gene>
    <name evidence="3" type="ORF">A2373_03340</name>
</gene>
<organism evidence="3 4">
    <name type="scientific">Candidatus Magasanikbacteria bacterium RIFOXYB1_FULL_40_15</name>
    <dbReference type="NCBI Taxonomy" id="1798697"/>
    <lineage>
        <taxon>Bacteria</taxon>
        <taxon>Candidatus Magasanikiibacteriota</taxon>
    </lineage>
</organism>
<accession>A0A1F6NDL8</accession>
<sequence length="662" mass="74743">MQEFFEEKIENRFMKKPALFTWRRVWLMVGILFLLAVILSVGLVTQAKIYEDKVSPGLYIGEVAIGGMSRENLKSFLHSMNDKLISDGLHFSFDYKGEGKDFLLQPVIVTEDSAIELMYIDVDKEVERIINYKKESGLLLRAIDLGRMRFFKSPLKLGNIVIDEGKLVYEISEKLKKYAVEPANASVKINNLSPLEYEIVSSSVGNVYLYNDAVAKLKTVWSKLEMPDVKIENKEVLPSVLESDVENIVNRLENVFNEGNISLAYKNPETKRSYEWTIETNRIAEWLEVQKIAEGNLAFGLKKDLVFDYLESLIGPKINVEARDAKFEINEEGTITEFQSSRSGVNLDVENTYNALNQAILDRTKHDEGIAKTVQVVTEKTEPNVSTGEANDLGITEVLGVGISDFSGSPTNRIKNIRNGVKKLNGVLLKPDEIFSAIKYTKPYTIEGGYLPELVIKGSEIKPEVGGGLCQIGTTLFRMAMNSGMPIVNRRNHSLVVNYYNDLENGLPGTDATIYDPAPDFKFKNDTGKHILIQTYMDDEEKRLYFTLWGTSDGRKGYYEPPVVEKWLNYGPTQYVETTSLPVGKKQCQHAYRGAEANFKYIRELPNGEKVEEIFESYYRPLPEICLIGVENKVENCFDENGQALLECPSEENADGTPVIAE</sequence>
<name>A0A1F6NDL8_9BACT</name>
<evidence type="ECO:0000313" key="4">
    <source>
        <dbReference type="Proteomes" id="UP000176300"/>
    </source>
</evidence>
<dbReference type="Proteomes" id="UP000176300">
    <property type="component" value="Unassembled WGS sequence"/>
</dbReference>
<keyword evidence="1" id="KW-0812">Transmembrane</keyword>
<reference evidence="3 4" key="1">
    <citation type="journal article" date="2016" name="Nat. Commun.">
        <title>Thousands of microbial genomes shed light on interconnected biogeochemical processes in an aquifer system.</title>
        <authorList>
            <person name="Anantharaman K."/>
            <person name="Brown C.T."/>
            <person name="Hug L.A."/>
            <person name="Sharon I."/>
            <person name="Castelle C.J."/>
            <person name="Probst A.J."/>
            <person name="Thomas B.C."/>
            <person name="Singh A."/>
            <person name="Wilkins M.J."/>
            <person name="Karaoz U."/>
            <person name="Brodie E.L."/>
            <person name="Williams K.H."/>
            <person name="Hubbard S.S."/>
            <person name="Banfield J.F."/>
        </authorList>
    </citation>
    <scope>NUCLEOTIDE SEQUENCE [LARGE SCALE GENOMIC DNA]</scope>
</reference>
<proteinExistence type="predicted"/>
<dbReference type="Pfam" id="PF12229">
    <property type="entry name" value="PG_binding_4"/>
    <property type="match status" value="2"/>
</dbReference>
<feature type="domain" description="YoaR-like putative peptidoglycan binding" evidence="2">
    <location>
        <begin position="282"/>
        <end position="363"/>
    </location>
</feature>
<dbReference type="EMBL" id="MFQS01000051">
    <property type="protein sequence ID" value="OGH82046.1"/>
    <property type="molecule type" value="Genomic_DNA"/>
</dbReference>
<evidence type="ECO:0000313" key="3">
    <source>
        <dbReference type="EMBL" id="OGH82046.1"/>
    </source>
</evidence>